<dbReference type="Gene3D" id="3.20.20.80">
    <property type="entry name" value="Glycosidases"/>
    <property type="match status" value="1"/>
</dbReference>
<sequence length="860" mass="97931">MNYSGYKYAILIFLSFIIFHHTPAQNGNVYVDKEGVMRWEQNREEVKGFGVNYSVPFAHAYRSAKRLGINPKEAIDNDVYHFSRLGFDLYRLHVWDTQISDVDGNLLESEYLDAFDYLLHKLTENNINYVITPIAFWGDGWPEPNTETPGFSHKYGKDDCLTNPDAIKAQQNYLYQFLNHVNPYKAIAYKDDPNVIAFEISNEPHHTGDAKEVTKFVTGMVKAMKRTKTKKPIFYNMSHGVHFAEDYFKGGVQGGTFQWYPTGLGYQREIPGNLLPNVNDYRIPFEGSFKKFKGAKLVYEFDAADVNKSYIYPAMARSFRTAGIQIATHFAYDPTFLAYANTEYNTHYMNLVYTPQKALALKICAEVFREIPMYSDFGTYPENTSFGNFKVDYESNLAIYNSEEKFFYTNTHTEGPKDHNKLKEMAGFGNSTLVNYTGTGAYFFDKLEDGLWRLEVLPDALVVDNPFGRNSLNKTVGVINWETHNMAVDLKDLGSNFIIQGINKGNDYKSNSEGSVFQIGPGTYILSNSSSSYNWNATDDFKTHQLNSFFAPEATITKAWLEHEPKTTIVEGTQIEISLKYIAPTMPKSIKLSGFSDGKRVEFELNRASAYQYKATIPAGVLKEGFFEYYIIVENEDDEFTTYPSGTSGQPTDWDFYKREPYKSTVVSASNPIYLFNAIEDAPLLVAPWRGPFKLLPTANPNEAIYNINIDKLWIEDIENLNAEPIYDYSFKHFVIDKIKGLNNLSGKNSLVLKGKSLYDKPVKLQVALVMKDGSAFGKVIEISPEISDYNIDLSELQPVKTVTLPRPYPTFLPYYFEHNNQTNFDIEAIESIQFSIGPEIDSAQLKEPHGVGIVHLRLE</sequence>
<proteinExistence type="predicted"/>
<evidence type="ECO:0000313" key="2">
    <source>
        <dbReference type="Proteomes" id="UP000317332"/>
    </source>
</evidence>
<dbReference type="OrthoDB" id="9809937at2"/>
<dbReference type="Proteomes" id="UP000317332">
    <property type="component" value="Unassembled WGS sequence"/>
</dbReference>
<dbReference type="InterPro" id="IPR017853">
    <property type="entry name" value="GH"/>
</dbReference>
<name>A0A506PDB2_9FLAO</name>
<comment type="caution">
    <text evidence="1">The sequence shown here is derived from an EMBL/GenBank/DDBJ whole genome shotgun (WGS) entry which is preliminary data.</text>
</comment>
<evidence type="ECO:0008006" key="3">
    <source>
        <dbReference type="Google" id="ProtNLM"/>
    </source>
</evidence>
<gene>
    <name evidence="1" type="ORF">FJ651_13550</name>
</gene>
<accession>A0A506PDB2</accession>
<dbReference type="RefSeq" id="WP_140991082.1">
    <property type="nucleotide sequence ID" value="NZ_VHIQ01000007.1"/>
</dbReference>
<dbReference type="AlphaFoldDB" id="A0A506PDB2"/>
<evidence type="ECO:0000313" key="1">
    <source>
        <dbReference type="EMBL" id="TPV31843.1"/>
    </source>
</evidence>
<dbReference type="SUPFAM" id="SSF51445">
    <property type="entry name" value="(Trans)glycosidases"/>
    <property type="match status" value="1"/>
</dbReference>
<keyword evidence="2" id="KW-1185">Reference proteome</keyword>
<reference evidence="1 2" key="1">
    <citation type="submission" date="2019-06" db="EMBL/GenBank/DDBJ databases">
        <title>Flavobacteriaceae Paucihalobacterium erythroidium CWB-1, complete genome.</title>
        <authorList>
            <person name="Wu S."/>
        </authorList>
    </citation>
    <scope>NUCLEOTIDE SEQUENCE [LARGE SCALE GENOMIC DNA]</scope>
    <source>
        <strain evidence="1 2">CWB-1</strain>
    </source>
</reference>
<organism evidence="1 2">
    <name type="scientific">Paucihalobacter ruber</name>
    <dbReference type="NCBI Taxonomy" id="2567861"/>
    <lineage>
        <taxon>Bacteria</taxon>
        <taxon>Pseudomonadati</taxon>
        <taxon>Bacteroidota</taxon>
        <taxon>Flavobacteriia</taxon>
        <taxon>Flavobacteriales</taxon>
        <taxon>Flavobacteriaceae</taxon>
        <taxon>Paucihalobacter</taxon>
    </lineage>
</organism>
<protein>
    <recommendedName>
        <fullName evidence="3">Cellulase (Glycosyl hydrolase family 5)</fullName>
    </recommendedName>
</protein>
<dbReference type="EMBL" id="VHIQ01000007">
    <property type="protein sequence ID" value="TPV31843.1"/>
    <property type="molecule type" value="Genomic_DNA"/>
</dbReference>